<feature type="active site" description="Charge relay system" evidence="5">
    <location>
        <position position="19"/>
    </location>
</feature>
<evidence type="ECO:0000256" key="4">
    <source>
        <dbReference type="ARBA" id="ARBA00022825"/>
    </source>
</evidence>
<proteinExistence type="inferred from homology"/>
<sequence>MALSFPGTTGRGVRIAVIDSGVHPAHPHIDGTRLLGGVAITREGRVEDDLEAILDRLGHGTAVSAAIQQGAPGADLLTVRVFREALRASAVALIAAIDWAIAAKADIINLSLGSTNAAHRDAFAHAAARADDAGIVLVAAHAVDGVPCWPGALPSVLGVALDPECPIGACRAIAREGRTVFAAAGVPRSIDGVPPRLNLYGVSFAVARMSGFAALALEALRSARGDATGAQDVREALVRAAD</sequence>
<dbReference type="OrthoDB" id="5405281at2"/>
<dbReference type="Proteomes" id="UP000018851">
    <property type="component" value="Chromosome"/>
</dbReference>
<evidence type="ECO:0000259" key="6">
    <source>
        <dbReference type="Pfam" id="PF00082"/>
    </source>
</evidence>
<keyword evidence="2 5" id="KW-0645">Protease</keyword>
<feature type="active site" description="Charge relay system" evidence="5">
    <location>
        <position position="203"/>
    </location>
</feature>
<gene>
    <name evidence="7" type="ORF">NX02_15500</name>
</gene>
<dbReference type="PANTHER" id="PTHR43806">
    <property type="entry name" value="PEPTIDASE S8"/>
    <property type="match status" value="1"/>
</dbReference>
<feature type="active site" description="Charge relay system" evidence="5">
    <location>
        <position position="59"/>
    </location>
</feature>
<dbReference type="Pfam" id="PF00082">
    <property type="entry name" value="Peptidase_S8"/>
    <property type="match status" value="1"/>
</dbReference>
<dbReference type="InterPro" id="IPR050131">
    <property type="entry name" value="Peptidase_S8_subtilisin-like"/>
</dbReference>
<dbReference type="PROSITE" id="PS00136">
    <property type="entry name" value="SUBTILASE_ASP"/>
    <property type="match status" value="1"/>
</dbReference>
<keyword evidence="3 5" id="KW-0378">Hydrolase</keyword>
<dbReference type="eggNOG" id="COG1404">
    <property type="taxonomic scope" value="Bacteria"/>
</dbReference>
<accession>W0ACG4</accession>
<dbReference type="SUPFAM" id="SSF52743">
    <property type="entry name" value="Subtilisin-like"/>
    <property type="match status" value="1"/>
</dbReference>
<keyword evidence="8" id="KW-1185">Reference proteome</keyword>
<name>W0ACG4_9SPHN</name>
<dbReference type="InterPro" id="IPR023827">
    <property type="entry name" value="Peptidase_S8_Asp-AS"/>
</dbReference>
<evidence type="ECO:0000313" key="7">
    <source>
        <dbReference type="EMBL" id="AHE54781.1"/>
    </source>
</evidence>
<protein>
    <recommendedName>
        <fullName evidence="6">Peptidase S8/S53 domain-containing protein</fullName>
    </recommendedName>
</protein>
<dbReference type="PROSITE" id="PS51892">
    <property type="entry name" value="SUBTILASE"/>
    <property type="match status" value="1"/>
</dbReference>
<evidence type="ECO:0000256" key="5">
    <source>
        <dbReference type="PROSITE-ProRule" id="PRU01240"/>
    </source>
</evidence>
<evidence type="ECO:0000256" key="2">
    <source>
        <dbReference type="ARBA" id="ARBA00022670"/>
    </source>
</evidence>
<evidence type="ECO:0000256" key="3">
    <source>
        <dbReference type="ARBA" id="ARBA00022801"/>
    </source>
</evidence>
<dbReference type="GO" id="GO:0004252">
    <property type="term" value="F:serine-type endopeptidase activity"/>
    <property type="evidence" value="ECO:0007669"/>
    <property type="project" value="UniProtKB-UniRule"/>
</dbReference>
<dbReference type="Gene3D" id="3.40.50.200">
    <property type="entry name" value="Peptidase S8/S53 domain"/>
    <property type="match status" value="1"/>
</dbReference>
<dbReference type="GO" id="GO:0006508">
    <property type="term" value="P:proteolysis"/>
    <property type="evidence" value="ECO:0007669"/>
    <property type="project" value="UniProtKB-KW"/>
</dbReference>
<organism evidence="7 8">
    <name type="scientific">Sphingomonas sanxanigenens DSM 19645 = NX02</name>
    <dbReference type="NCBI Taxonomy" id="1123269"/>
    <lineage>
        <taxon>Bacteria</taxon>
        <taxon>Pseudomonadati</taxon>
        <taxon>Pseudomonadota</taxon>
        <taxon>Alphaproteobacteria</taxon>
        <taxon>Sphingomonadales</taxon>
        <taxon>Sphingomonadaceae</taxon>
        <taxon>Sphingomonas</taxon>
    </lineage>
</organism>
<dbReference type="PATRIC" id="fig|1123269.5.peg.3026"/>
<dbReference type="PRINTS" id="PR00723">
    <property type="entry name" value="SUBTILISIN"/>
</dbReference>
<reference evidence="7 8" key="1">
    <citation type="submission" date="2013-07" db="EMBL/GenBank/DDBJ databases">
        <title>Completed genome of Sphingomonas sanxanigenens NX02.</title>
        <authorList>
            <person name="Ma T."/>
            <person name="Huang H."/>
            <person name="Wu M."/>
            <person name="Li X."/>
            <person name="Li G."/>
        </authorList>
    </citation>
    <scope>NUCLEOTIDE SEQUENCE [LARGE SCALE GENOMIC DNA]</scope>
    <source>
        <strain evidence="7 8">NX02</strain>
    </source>
</reference>
<dbReference type="InterPro" id="IPR036852">
    <property type="entry name" value="Peptidase_S8/S53_dom_sf"/>
</dbReference>
<dbReference type="InterPro" id="IPR015500">
    <property type="entry name" value="Peptidase_S8_subtilisin-rel"/>
</dbReference>
<dbReference type="KEGG" id="ssan:NX02_15500"/>
<dbReference type="STRING" id="1123269.NX02_15500"/>
<comment type="similarity">
    <text evidence="1 5">Belongs to the peptidase S8 family.</text>
</comment>
<dbReference type="EMBL" id="CP006644">
    <property type="protein sequence ID" value="AHE54781.1"/>
    <property type="molecule type" value="Genomic_DNA"/>
</dbReference>
<dbReference type="HOGENOM" id="CLU_098982_0_0_5"/>
<feature type="domain" description="Peptidase S8/S53" evidence="6">
    <location>
        <begin position="10"/>
        <end position="140"/>
    </location>
</feature>
<keyword evidence="4 5" id="KW-0720">Serine protease</keyword>
<evidence type="ECO:0000256" key="1">
    <source>
        <dbReference type="ARBA" id="ARBA00011073"/>
    </source>
</evidence>
<evidence type="ECO:0000313" key="8">
    <source>
        <dbReference type="Proteomes" id="UP000018851"/>
    </source>
</evidence>
<dbReference type="InterPro" id="IPR000209">
    <property type="entry name" value="Peptidase_S8/S53_dom"/>
</dbReference>
<dbReference type="PANTHER" id="PTHR43806:SF11">
    <property type="entry name" value="CEREVISIN-RELATED"/>
    <property type="match status" value="1"/>
</dbReference>
<dbReference type="AlphaFoldDB" id="W0ACG4"/>